<keyword evidence="1 3" id="KW-0489">Methyltransferase</keyword>
<accession>A0A1A8Z796</accession>
<dbReference type="SUPFAM" id="SSF53335">
    <property type="entry name" value="S-adenosyl-L-methionine-dependent methyltransferases"/>
    <property type="match status" value="1"/>
</dbReference>
<dbReference type="GO" id="GO:0008168">
    <property type="term" value="F:methyltransferase activity"/>
    <property type="evidence" value="ECO:0007669"/>
    <property type="project" value="UniProtKB-KW"/>
</dbReference>
<dbReference type="InterPro" id="IPR004398">
    <property type="entry name" value="RNA_MeTrfase_RsmD"/>
</dbReference>
<reference evidence="4" key="1">
    <citation type="submission" date="2016-05" db="EMBL/GenBank/DDBJ databases">
        <authorList>
            <person name="Naeem Raeece"/>
        </authorList>
    </citation>
    <scope>NUCLEOTIDE SEQUENCE [LARGE SCALE GENOMIC DNA]</scope>
</reference>
<keyword evidence="4" id="KW-1185">Reference proteome</keyword>
<proteinExistence type="predicted"/>
<dbReference type="GO" id="GO:0031167">
    <property type="term" value="P:rRNA methylation"/>
    <property type="evidence" value="ECO:0007669"/>
    <property type="project" value="InterPro"/>
</dbReference>
<keyword evidence="2" id="KW-0808">Transferase</keyword>
<dbReference type="AlphaFoldDB" id="A0A1A8Z796"/>
<dbReference type="Proteomes" id="UP000078555">
    <property type="component" value="Unassembled WGS sequence"/>
</dbReference>
<dbReference type="EMBL" id="FLRD01000112">
    <property type="protein sequence ID" value="SBT39701.1"/>
    <property type="molecule type" value="Genomic_DNA"/>
</dbReference>
<dbReference type="PANTHER" id="PTHR43542">
    <property type="entry name" value="METHYLTRANSFERASE"/>
    <property type="match status" value="1"/>
</dbReference>
<evidence type="ECO:0000256" key="1">
    <source>
        <dbReference type="ARBA" id="ARBA00022603"/>
    </source>
</evidence>
<gene>
    <name evidence="3" type="ORF">POVWA1_040550</name>
</gene>
<organism evidence="3 4">
    <name type="scientific">Plasmodium ovale wallikeri</name>
    <dbReference type="NCBI Taxonomy" id="864142"/>
    <lineage>
        <taxon>Eukaryota</taxon>
        <taxon>Sar</taxon>
        <taxon>Alveolata</taxon>
        <taxon>Apicomplexa</taxon>
        <taxon>Aconoidasida</taxon>
        <taxon>Haemosporida</taxon>
        <taxon>Plasmodiidae</taxon>
        <taxon>Plasmodium</taxon>
        <taxon>Plasmodium (Plasmodium)</taxon>
    </lineage>
</organism>
<evidence type="ECO:0000313" key="3">
    <source>
        <dbReference type="EMBL" id="SBT39701.1"/>
    </source>
</evidence>
<dbReference type="Pfam" id="PF03602">
    <property type="entry name" value="Cons_hypoth95"/>
    <property type="match status" value="1"/>
</dbReference>
<evidence type="ECO:0000313" key="4">
    <source>
        <dbReference type="Proteomes" id="UP000078555"/>
    </source>
</evidence>
<dbReference type="PANTHER" id="PTHR43542:SF1">
    <property type="entry name" value="METHYLTRANSFERASE"/>
    <property type="match status" value="1"/>
</dbReference>
<name>A0A1A8Z796_PLAOA</name>
<evidence type="ECO:0000256" key="2">
    <source>
        <dbReference type="ARBA" id="ARBA00022679"/>
    </source>
</evidence>
<protein>
    <submittedName>
        <fullName evidence="3">N6-adenine-specific methylase, putative</fullName>
    </submittedName>
</protein>
<sequence>MHILRTCTYRYEVHAQQVFHVHFPVLQFSQNKTIQSWVGDRETGPILKCLYANCSSGEYIHVASSHALVQKTKAGKQIKNVPHFRKHFDGFIESRNPNWKQFRESRKCQKFWPFRNGKGSLNKSVNAHDEVSIEQEIQHVEPVERDTQFETPIGKYEGLPHDSENLHYGEESVCNEKGKKKSIKKDVYGLPVEKLNIRRLVNSKIKSKYKFCKIKTYRETVNINYRKKKILTIHEGKLKNKKIYSPDTYTRPMMSKVKESLFNILSHLGIFSYSNINVIDVFSGSGNLGIECISRDIQNVTFVDLSINSCRTIYENLKLCNIHHLNNKIIRSDAIELLRNPFKFNVEEKFNLAFFTPPYEQIVYSELIHSIAKSELFERDCLIFIEYPKEIEMLPQKVDNLIGLRNRKFGRTYFALYVLNSTGKYLFSEKRDEFYPLHYNRKQRRQAKCI</sequence>
<dbReference type="Gene3D" id="3.40.50.150">
    <property type="entry name" value="Vaccinia Virus protein VP39"/>
    <property type="match status" value="1"/>
</dbReference>
<dbReference type="InterPro" id="IPR029063">
    <property type="entry name" value="SAM-dependent_MTases_sf"/>
</dbReference>